<reference evidence="1 2" key="1">
    <citation type="journal article" date="2019" name="Sci. Rep.">
        <title>Orb-weaving spider Araneus ventricosus genome elucidates the spidroin gene catalogue.</title>
        <authorList>
            <person name="Kono N."/>
            <person name="Nakamura H."/>
            <person name="Ohtoshi R."/>
            <person name="Moran D.A.P."/>
            <person name="Shinohara A."/>
            <person name="Yoshida Y."/>
            <person name="Fujiwara M."/>
            <person name="Mori M."/>
            <person name="Tomita M."/>
            <person name="Arakawa K."/>
        </authorList>
    </citation>
    <scope>NUCLEOTIDE SEQUENCE [LARGE SCALE GENOMIC DNA]</scope>
</reference>
<name>A0A4Y2AMG5_ARAVE</name>
<gene>
    <name evidence="1" type="ORF">AVEN_92322_1</name>
</gene>
<organism evidence="1 2">
    <name type="scientific">Araneus ventricosus</name>
    <name type="common">Orbweaver spider</name>
    <name type="synonym">Epeira ventricosa</name>
    <dbReference type="NCBI Taxonomy" id="182803"/>
    <lineage>
        <taxon>Eukaryota</taxon>
        <taxon>Metazoa</taxon>
        <taxon>Ecdysozoa</taxon>
        <taxon>Arthropoda</taxon>
        <taxon>Chelicerata</taxon>
        <taxon>Arachnida</taxon>
        <taxon>Araneae</taxon>
        <taxon>Araneomorphae</taxon>
        <taxon>Entelegynae</taxon>
        <taxon>Araneoidea</taxon>
        <taxon>Araneidae</taxon>
        <taxon>Araneus</taxon>
    </lineage>
</organism>
<dbReference type="AlphaFoldDB" id="A0A4Y2AMG5"/>
<dbReference type="Proteomes" id="UP000499080">
    <property type="component" value="Unassembled WGS sequence"/>
</dbReference>
<accession>A0A4Y2AMG5</accession>
<keyword evidence="2" id="KW-1185">Reference proteome</keyword>
<evidence type="ECO:0000313" key="1">
    <source>
        <dbReference type="EMBL" id="GBL80426.1"/>
    </source>
</evidence>
<comment type="caution">
    <text evidence="1">The sequence shown here is derived from an EMBL/GenBank/DDBJ whole genome shotgun (WGS) entry which is preliminary data.</text>
</comment>
<sequence length="92" mass="10611">MIQLQAINKKVGFELPHNLLHPSPAMKTVPIPTALQYDFQTFSTSQNDTRNAECNSAAIMRIHRMQKPYLSCPFLLFQEQEVEVLMFVLQMT</sequence>
<proteinExistence type="predicted"/>
<protein>
    <submittedName>
        <fullName evidence="1">Uncharacterized protein</fullName>
    </submittedName>
</protein>
<dbReference type="EMBL" id="BGPR01000021">
    <property type="protein sequence ID" value="GBL80426.1"/>
    <property type="molecule type" value="Genomic_DNA"/>
</dbReference>
<evidence type="ECO:0000313" key="2">
    <source>
        <dbReference type="Proteomes" id="UP000499080"/>
    </source>
</evidence>